<evidence type="ECO:0000313" key="2">
    <source>
        <dbReference type="EMBL" id="ORE00499.1"/>
    </source>
</evidence>
<name>A0A1X0QL60_9MICR</name>
<sequence>MIKINQKLKIILILSISTFILNFIEYNYLILTLSIKNRLLLPFTLINNKCFLEYLYYRLIPIYEVDMRLFSNEYTYDLVVKGIIEEYNYEDGIDYLDVCGDYVHQIRKFEGIDLIENPLNETNRNFLENLIK</sequence>
<keyword evidence="1" id="KW-0472">Membrane</keyword>
<accession>A0A1X0QL60</accession>
<keyword evidence="1" id="KW-0812">Transmembrane</keyword>
<keyword evidence="1" id="KW-1133">Transmembrane helix</keyword>
<organism evidence="2 3">
    <name type="scientific">Hepatospora eriocheir</name>
    <dbReference type="NCBI Taxonomy" id="1081669"/>
    <lineage>
        <taxon>Eukaryota</taxon>
        <taxon>Fungi</taxon>
        <taxon>Fungi incertae sedis</taxon>
        <taxon>Microsporidia</taxon>
        <taxon>Hepatosporidae</taxon>
        <taxon>Hepatospora</taxon>
    </lineage>
</organism>
<dbReference type="VEuPathDB" id="MicrosporidiaDB:A0H76_514"/>
<evidence type="ECO:0000313" key="3">
    <source>
        <dbReference type="Proteomes" id="UP000192501"/>
    </source>
</evidence>
<gene>
    <name evidence="2" type="ORF">A0H76_514</name>
</gene>
<reference evidence="2 3" key="1">
    <citation type="journal article" date="2017" name="Environ. Microbiol.">
        <title>Decay of the glycolytic pathway and adaptation to intranuclear parasitism within Enterocytozoonidae microsporidia.</title>
        <authorList>
            <person name="Wiredu Boakye D."/>
            <person name="Jaroenlak P."/>
            <person name="Prachumwat A."/>
            <person name="Williams T.A."/>
            <person name="Bateman K.S."/>
            <person name="Itsathitphaisarn O."/>
            <person name="Sritunyalucksana K."/>
            <person name="Paszkiewicz K.H."/>
            <person name="Moore K.A."/>
            <person name="Stentiford G.D."/>
            <person name="Williams B.A."/>
        </authorList>
    </citation>
    <scope>NUCLEOTIDE SEQUENCE [LARGE SCALE GENOMIC DNA]</scope>
    <source>
        <strain evidence="3">canceri</strain>
    </source>
</reference>
<protein>
    <submittedName>
        <fullName evidence="2">Uncharacterized protein</fullName>
    </submittedName>
</protein>
<dbReference type="VEuPathDB" id="MicrosporidiaDB:HERIO_314"/>
<dbReference type="Proteomes" id="UP000192501">
    <property type="component" value="Unassembled WGS sequence"/>
</dbReference>
<comment type="caution">
    <text evidence="2">The sequence shown here is derived from an EMBL/GenBank/DDBJ whole genome shotgun (WGS) entry which is preliminary data.</text>
</comment>
<feature type="transmembrane region" description="Helical" evidence="1">
    <location>
        <begin position="12"/>
        <end position="31"/>
    </location>
</feature>
<evidence type="ECO:0000256" key="1">
    <source>
        <dbReference type="SAM" id="Phobius"/>
    </source>
</evidence>
<dbReference type="EMBL" id="LTAI01000015">
    <property type="protein sequence ID" value="ORE00499.1"/>
    <property type="molecule type" value="Genomic_DNA"/>
</dbReference>
<dbReference type="AlphaFoldDB" id="A0A1X0QL60"/>
<proteinExistence type="predicted"/>